<dbReference type="FunFam" id="3.40.50.300:FF:000522">
    <property type="entry name" value="Gluconokinase"/>
    <property type="match status" value="1"/>
</dbReference>
<dbReference type="PANTHER" id="PTHR43442">
    <property type="entry name" value="GLUCONOKINASE-RELATED"/>
    <property type="match status" value="1"/>
</dbReference>
<dbReference type="NCBIfam" id="TIGR01313">
    <property type="entry name" value="therm_gnt_kin"/>
    <property type="match status" value="1"/>
</dbReference>
<keyword evidence="8" id="KW-0311">Gluconate utilization</keyword>
<dbReference type="GO" id="GO:0046316">
    <property type="term" value="F:gluconokinase activity"/>
    <property type="evidence" value="ECO:0007669"/>
    <property type="project" value="UniProtKB-EC"/>
</dbReference>
<dbReference type="InterPro" id="IPR006001">
    <property type="entry name" value="Therm_gnt_kin"/>
</dbReference>
<dbReference type="GO" id="GO:0005524">
    <property type="term" value="F:ATP binding"/>
    <property type="evidence" value="ECO:0007669"/>
    <property type="project" value="UniProtKB-KW"/>
</dbReference>
<keyword evidence="6 10" id="KW-0418">Kinase</keyword>
<accession>A0A846ZJB7</accession>
<evidence type="ECO:0000256" key="7">
    <source>
        <dbReference type="ARBA" id="ARBA00022840"/>
    </source>
</evidence>
<dbReference type="AlphaFoldDB" id="A0A846ZJB7"/>
<dbReference type="EMBL" id="JAAZQD010000001">
    <property type="protein sequence ID" value="NKZ37658.1"/>
    <property type="molecule type" value="Genomic_DNA"/>
</dbReference>
<dbReference type="Proteomes" id="UP000541636">
    <property type="component" value="Unassembled WGS sequence"/>
</dbReference>
<dbReference type="CDD" id="cd02021">
    <property type="entry name" value="GntK"/>
    <property type="match status" value="1"/>
</dbReference>
<keyword evidence="12" id="KW-1185">Reference proteome</keyword>
<keyword evidence="7 10" id="KW-0067">ATP-binding</keyword>
<dbReference type="InterPro" id="IPR027417">
    <property type="entry name" value="P-loop_NTPase"/>
</dbReference>
<evidence type="ECO:0000256" key="6">
    <source>
        <dbReference type="ARBA" id="ARBA00022777"/>
    </source>
</evidence>
<dbReference type="PANTHER" id="PTHR43442:SF3">
    <property type="entry name" value="GLUCONOKINASE-RELATED"/>
    <property type="match status" value="1"/>
</dbReference>
<comment type="catalytic activity">
    <reaction evidence="9 10">
        <text>D-gluconate + ATP = 6-phospho-D-gluconate + ADP + H(+)</text>
        <dbReference type="Rhea" id="RHEA:19433"/>
        <dbReference type="ChEBI" id="CHEBI:15378"/>
        <dbReference type="ChEBI" id="CHEBI:18391"/>
        <dbReference type="ChEBI" id="CHEBI:30616"/>
        <dbReference type="ChEBI" id="CHEBI:58759"/>
        <dbReference type="ChEBI" id="CHEBI:456216"/>
        <dbReference type="EC" id="2.7.1.12"/>
    </reaction>
</comment>
<proteinExistence type="inferred from homology"/>
<reference evidence="11 12" key="1">
    <citation type="journal article" date="2017" name="Int. J. Syst. Evol. Microbiol.">
        <title>Oleiagrimonas citrea sp. nov., a marine bacterium isolated from tidal flat sediment and emended description of the genus Oleiagrimonas Fang et al. 2015 and Oleiagrimonas soli.</title>
        <authorList>
            <person name="Yang S.H."/>
            <person name="Seo H.S."/>
            <person name="Seong C.N."/>
            <person name="Kwon K.K."/>
        </authorList>
    </citation>
    <scope>NUCLEOTIDE SEQUENCE [LARGE SCALE GENOMIC DNA]</scope>
    <source>
        <strain evidence="11 12">MEBiC09124</strain>
    </source>
</reference>
<comment type="similarity">
    <text evidence="2 10">Belongs to the gluconokinase GntK/GntV family.</text>
</comment>
<organism evidence="11 12">
    <name type="scientific">Oleiagrimonas citrea</name>
    <dbReference type="NCBI Taxonomy" id="1665687"/>
    <lineage>
        <taxon>Bacteria</taxon>
        <taxon>Pseudomonadati</taxon>
        <taxon>Pseudomonadota</taxon>
        <taxon>Gammaproteobacteria</taxon>
        <taxon>Lysobacterales</taxon>
        <taxon>Rhodanobacteraceae</taxon>
        <taxon>Oleiagrimonas</taxon>
    </lineage>
</organism>
<comment type="caution">
    <text evidence="11">The sequence shown here is derived from an EMBL/GenBank/DDBJ whole genome shotgun (WGS) entry which is preliminary data.</text>
</comment>
<evidence type="ECO:0000256" key="2">
    <source>
        <dbReference type="ARBA" id="ARBA00008420"/>
    </source>
</evidence>
<gene>
    <name evidence="11" type="ORF">HF690_01660</name>
</gene>
<protein>
    <recommendedName>
        <fullName evidence="3 10">Gluconokinase</fullName>
        <ecNumber evidence="3 10">2.7.1.12</ecNumber>
    </recommendedName>
</protein>
<comment type="pathway">
    <text evidence="1">Carbohydrate acid metabolism.</text>
</comment>
<evidence type="ECO:0000313" key="12">
    <source>
        <dbReference type="Proteomes" id="UP000541636"/>
    </source>
</evidence>
<dbReference type="SUPFAM" id="SSF52540">
    <property type="entry name" value="P-loop containing nucleoside triphosphate hydrolases"/>
    <property type="match status" value="1"/>
</dbReference>
<dbReference type="GO" id="GO:0005737">
    <property type="term" value="C:cytoplasm"/>
    <property type="evidence" value="ECO:0007669"/>
    <property type="project" value="TreeGrafter"/>
</dbReference>
<evidence type="ECO:0000256" key="5">
    <source>
        <dbReference type="ARBA" id="ARBA00022741"/>
    </source>
</evidence>
<evidence type="ECO:0000256" key="10">
    <source>
        <dbReference type="RuleBase" id="RU363066"/>
    </source>
</evidence>
<evidence type="ECO:0000313" key="11">
    <source>
        <dbReference type="EMBL" id="NKZ37658.1"/>
    </source>
</evidence>
<dbReference type="EC" id="2.7.1.12" evidence="3 10"/>
<evidence type="ECO:0000256" key="4">
    <source>
        <dbReference type="ARBA" id="ARBA00022679"/>
    </source>
</evidence>
<name>A0A846ZJB7_9GAMM</name>
<sequence length="170" mass="18798">MRYIVFMGVSGSGKSTVARRVATALGWPFVEGDDLHPTANVAKMRRGEALDDADRQPWLDAVAETLRAWRAEGQPGVMSCSALRRVYRDRIVDGRDDVLFAYLHGTRARLAQRLADRRGHFMSADLLDSQLATLEVPMSPPERVVRLDIERDAEALVHAVVGVVSESAVD</sequence>
<dbReference type="Pfam" id="PF13671">
    <property type="entry name" value="AAA_33"/>
    <property type="match status" value="1"/>
</dbReference>
<keyword evidence="4 10" id="KW-0808">Transferase</keyword>
<dbReference type="GO" id="GO:0019521">
    <property type="term" value="P:D-gluconate metabolic process"/>
    <property type="evidence" value="ECO:0007669"/>
    <property type="project" value="UniProtKB-KW"/>
</dbReference>
<keyword evidence="5 10" id="KW-0547">Nucleotide-binding</keyword>
<evidence type="ECO:0000256" key="3">
    <source>
        <dbReference type="ARBA" id="ARBA00012054"/>
    </source>
</evidence>
<evidence type="ECO:0000256" key="8">
    <source>
        <dbReference type="ARBA" id="ARBA00023064"/>
    </source>
</evidence>
<dbReference type="Gene3D" id="3.40.50.300">
    <property type="entry name" value="P-loop containing nucleotide triphosphate hydrolases"/>
    <property type="match status" value="1"/>
</dbReference>
<evidence type="ECO:0000256" key="1">
    <source>
        <dbReference type="ARBA" id="ARBA00004761"/>
    </source>
</evidence>
<evidence type="ECO:0000256" key="9">
    <source>
        <dbReference type="ARBA" id="ARBA00048090"/>
    </source>
</evidence>